<gene>
    <name evidence="10" type="primary">cobT_19</name>
    <name evidence="10" type="ORF">SDC9_74619</name>
</gene>
<evidence type="ECO:0000256" key="7">
    <source>
        <dbReference type="ARBA" id="ARBA00022679"/>
    </source>
</evidence>
<evidence type="ECO:0000256" key="6">
    <source>
        <dbReference type="ARBA" id="ARBA00022676"/>
    </source>
</evidence>
<reference evidence="10" key="1">
    <citation type="submission" date="2019-08" db="EMBL/GenBank/DDBJ databases">
        <authorList>
            <person name="Kucharzyk K."/>
            <person name="Murdoch R.W."/>
            <person name="Higgins S."/>
            <person name="Loffler F."/>
        </authorList>
    </citation>
    <scope>NUCLEOTIDE SEQUENCE</scope>
</reference>
<comment type="similarity">
    <text evidence="2">Belongs to the CobT family.</text>
</comment>
<keyword evidence="6 10" id="KW-0328">Glycosyltransferase</keyword>
<dbReference type="EC" id="2.4.2.21" evidence="3"/>
<keyword evidence="7 10" id="KW-0808">Transferase</keyword>
<organism evidence="10">
    <name type="scientific">bioreactor metagenome</name>
    <dbReference type="NCBI Taxonomy" id="1076179"/>
    <lineage>
        <taxon>unclassified sequences</taxon>
        <taxon>metagenomes</taxon>
        <taxon>ecological metagenomes</taxon>
    </lineage>
</organism>
<comment type="catalytic activity">
    <reaction evidence="9">
        <text>5,6-dimethylbenzimidazole + nicotinate beta-D-ribonucleotide = alpha-ribazole 5'-phosphate + nicotinate + H(+)</text>
        <dbReference type="Rhea" id="RHEA:11196"/>
        <dbReference type="ChEBI" id="CHEBI:15378"/>
        <dbReference type="ChEBI" id="CHEBI:15890"/>
        <dbReference type="ChEBI" id="CHEBI:32544"/>
        <dbReference type="ChEBI" id="CHEBI:57502"/>
        <dbReference type="ChEBI" id="CHEBI:57918"/>
        <dbReference type="EC" id="2.4.2.21"/>
    </reaction>
</comment>
<evidence type="ECO:0000256" key="9">
    <source>
        <dbReference type="ARBA" id="ARBA00047340"/>
    </source>
</evidence>
<dbReference type="PANTHER" id="PTHR43463">
    <property type="entry name" value="NICOTINATE-NUCLEOTIDE--DIMETHYLBENZIMIDAZOLE PHOSPHORIBOSYLTRANSFERASE"/>
    <property type="match status" value="1"/>
</dbReference>
<dbReference type="EMBL" id="VSSQ01005163">
    <property type="protein sequence ID" value="MPM28100.1"/>
    <property type="molecule type" value="Genomic_DNA"/>
</dbReference>
<dbReference type="AlphaFoldDB" id="A0A644YI19"/>
<dbReference type="Gene3D" id="1.10.1610.10">
    <property type="match status" value="1"/>
</dbReference>
<dbReference type="InterPro" id="IPR036087">
    <property type="entry name" value="Nict_dMeBzImd_PRibTrfase_sf"/>
</dbReference>
<evidence type="ECO:0000256" key="1">
    <source>
        <dbReference type="ARBA" id="ARBA00005049"/>
    </source>
</evidence>
<keyword evidence="5" id="KW-0169">Cobalamin biosynthesis</keyword>
<dbReference type="GO" id="GO:0008939">
    <property type="term" value="F:nicotinate-nucleotide-dimethylbenzimidazole phosphoribosyltransferase activity"/>
    <property type="evidence" value="ECO:0007669"/>
    <property type="project" value="UniProtKB-EC"/>
</dbReference>
<comment type="caution">
    <text evidence="10">The sequence shown here is derived from an EMBL/GenBank/DDBJ whole genome shotgun (WGS) entry which is preliminary data.</text>
</comment>
<dbReference type="UniPathway" id="UPA00061">
    <property type="reaction ID" value="UER00516"/>
</dbReference>
<protein>
    <recommendedName>
        <fullName evidence="4">Nicotinate-nucleotide--dimethylbenzimidazole phosphoribosyltransferase</fullName>
        <ecNumber evidence="3">2.4.2.21</ecNumber>
    </recommendedName>
    <alternativeName>
        <fullName evidence="8">N(1)-alpha-phosphoribosyltransferase</fullName>
    </alternativeName>
</protein>
<proteinExistence type="inferred from homology"/>
<dbReference type="GO" id="GO:0009236">
    <property type="term" value="P:cobalamin biosynthetic process"/>
    <property type="evidence" value="ECO:0007669"/>
    <property type="project" value="UniProtKB-KW"/>
</dbReference>
<dbReference type="InterPro" id="IPR023195">
    <property type="entry name" value="Nict_dMeBzImd_PRibTrfase_N"/>
</dbReference>
<evidence type="ECO:0000256" key="4">
    <source>
        <dbReference type="ARBA" id="ARBA00015486"/>
    </source>
</evidence>
<dbReference type="SUPFAM" id="SSF52733">
    <property type="entry name" value="Nicotinate mononucleotide:5,6-dimethylbenzimidazole phosphoribosyltransferase (CobT)"/>
    <property type="match status" value="1"/>
</dbReference>
<dbReference type="Pfam" id="PF02277">
    <property type="entry name" value="DBI_PRT"/>
    <property type="match status" value="2"/>
</dbReference>
<sequence>MIDILELISNIEPLDRMAIHEARYHFDNLIKPKGSLAKLEDMVCLYIGATGEADPVKLTYPKKVISLWASEQDKPFLEKMYSGKEPLNFLAEQAKSEVLITELICQKIDSSAESMIDALLTGVDNTEKNIKSNGYQLFSVAVPGRYTLPVEWNDIKKEDPYIILQHFGDVRLAAAVGAILTSSFLRTPVMLDGLASVVAAFLAAKIAPISLEYCIASNITTEEGQEDLIEELGLSAVLRLQISQGQGEGSALAFTLFDGGIKAYKEMETFAQAGVHTEVEEFSILKK</sequence>
<accession>A0A644YI19</accession>
<comment type="pathway">
    <text evidence="1">Nucleoside biosynthesis; alpha-ribazole biosynthesis; alpha-ribazole from 5,6-dimethylbenzimidazole: step 1/2.</text>
</comment>
<evidence type="ECO:0000256" key="8">
    <source>
        <dbReference type="ARBA" id="ARBA00030686"/>
    </source>
</evidence>
<evidence type="ECO:0000256" key="5">
    <source>
        <dbReference type="ARBA" id="ARBA00022573"/>
    </source>
</evidence>
<dbReference type="PANTHER" id="PTHR43463:SF1">
    <property type="entry name" value="NICOTINATE-NUCLEOTIDE--DIMETHYLBENZIMIDAZOLE PHOSPHORIBOSYLTRANSFERASE"/>
    <property type="match status" value="1"/>
</dbReference>
<evidence type="ECO:0000313" key="10">
    <source>
        <dbReference type="EMBL" id="MPM28100.1"/>
    </source>
</evidence>
<name>A0A644YI19_9ZZZZ</name>
<evidence type="ECO:0000256" key="3">
    <source>
        <dbReference type="ARBA" id="ARBA00011991"/>
    </source>
</evidence>
<evidence type="ECO:0000256" key="2">
    <source>
        <dbReference type="ARBA" id="ARBA00007110"/>
    </source>
</evidence>
<dbReference type="Gene3D" id="3.40.50.10210">
    <property type="match status" value="1"/>
</dbReference>
<dbReference type="InterPro" id="IPR003200">
    <property type="entry name" value="Nict_dMeBzImd_PRibTrfase"/>
</dbReference>